<dbReference type="RefSeq" id="WP_263739786.1">
    <property type="nucleotide sequence ID" value="NZ_JAOWKZ010000002.1"/>
</dbReference>
<feature type="domain" description="Aminoglycoside phosphotransferase" evidence="2">
    <location>
        <begin position="24"/>
        <end position="246"/>
    </location>
</feature>
<keyword evidence="4" id="KW-1185">Reference proteome</keyword>
<proteinExistence type="predicted"/>
<evidence type="ECO:0000256" key="1">
    <source>
        <dbReference type="SAM" id="MobiDB-lite"/>
    </source>
</evidence>
<dbReference type="EMBL" id="JAOWKZ010000002">
    <property type="protein sequence ID" value="MCV2872606.1"/>
    <property type="molecule type" value="Genomic_DNA"/>
</dbReference>
<protein>
    <submittedName>
        <fullName evidence="3">Phosphotransferase</fullName>
    </submittedName>
</protein>
<feature type="compositionally biased region" description="Basic and acidic residues" evidence="1">
    <location>
        <begin position="313"/>
        <end position="328"/>
    </location>
</feature>
<name>A0ABT2ZNA0_9RHOB</name>
<evidence type="ECO:0000313" key="3">
    <source>
        <dbReference type="EMBL" id="MCV2872606.1"/>
    </source>
</evidence>
<reference evidence="3 4" key="1">
    <citation type="submission" date="2022-10" db="EMBL/GenBank/DDBJ databases">
        <title>Defluviimonas sp. nov., isolated from ocean surface sediments.</title>
        <authorList>
            <person name="He W."/>
            <person name="Wang L."/>
            <person name="Zhang D.-F."/>
        </authorList>
    </citation>
    <scope>NUCLEOTIDE SEQUENCE [LARGE SCALE GENOMIC DNA]</scope>
    <source>
        <strain evidence="3 4">WL0050</strain>
    </source>
</reference>
<gene>
    <name evidence="3" type="ORF">OEZ71_09875</name>
</gene>
<dbReference type="Pfam" id="PF01636">
    <property type="entry name" value="APH"/>
    <property type="match status" value="1"/>
</dbReference>
<dbReference type="SUPFAM" id="SSF56112">
    <property type="entry name" value="Protein kinase-like (PK-like)"/>
    <property type="match status" value="1"/>
</dbReference>
<dbReference type="Gene3D" id="3.90.1200.10">
    <property type="match status" value="1"/>
</dbReference>
<evidence type="ECO:0000259" key="2">
    <source>
        <dbReference type="Pfam" id="PF01636"/>
    </source>
</evidence>
<comment type="caution">
    <text evidence="3">The sequence shown here is derived from an EMBL/GenBank/DDBJ whole genome shotgun (WGS) entry which is preliminary data.</text>
</comment>
<feature type="region of interest" description="Disordered" evidence="1">
    <location>
        <begin position="313"/>
        <end position="339"/>
    </location>
</feature>
<dbReference type="InterPro" id="IPR002575">
    <property type="entry name" value="Aminoglycoside_PTrfase"/>
</dbReference>
<organism evidence="3 4">
    <name type="scientific">Albidovulum litorale</name>
    <dbReference type="NCBI Taxonomy" id="2984134"/>
    <lineage>
        <taxon>Bacteria</taxon>
        <taxon>Pseudomonadati</taxon>
        <taxon>Pseudomonadota</taxon>
        <taxon>Alphaproteobacteria</taxon>
        <taxon>Rhodobacterales</taxon>
        <taxon>Paracoccaceae</taxon>
        <taxon>Albidovulum</taxon>
    </lineage>
</organism>
<evidence type="ECO:0000313" key="4">
    <source>
        <dbReference type="Proteomes" id="UP001652564"/>
    </source>
</evidence>
<accession>A0ABT2ZNA0</accession>
<dbReference type="InterPro" id="IPR011009">
    <property type="entry name" value="Kinase-like_dom_sf"/>
</dbReference>
<dbReference type="Gene3D" id="3.30.200.20">
    <property type="entry name" value="Phosphorylase Kinase, domain 1"/>
    <property type="match status" value="1"/>
</dbReference>
<dbReference type="Proteomes" id="UP001652564">
    <property type="component" value="Unassembled WGS sequence"/>
</dbReference>
<sequence>MIDRADEITRFIETAGWKTARRLALAGDASPRRYERLILGVKRAVLMDAPPARGEDTRRFTRMARWLHAKGYSAPAILTEDHDAGLVLVEDLGDGLFARLMARQHGCEASLYGSAIDFLADLHGRPTPPFVAPLDAALLAELVELTPKWYLAGIGVKANEAALRVPDIVADLYRSLADGRLVTSLRDFHAENLIWLPDRTGVARVGLLDFQDAVAAHPAYDLVSLLQDARRDVSVATEAEMVRAYISKTGVQADTFVPVYALLGAQRALRIVGVFARLCLHFGKAHYLGYLPRVWRYLERNLTHPALTPLRDAVRDGLPEPTPDRIGRIQDQCGQYPTP</sequence>